<organism evidence="1 3">
    <name type="scientific">Pseudomonas putida</name>
    <name type="common">Arthrobacter siderocapsulatus</name>
    <dbReference type="NCBI Taxonomy" id="303"/>
    <lineage>
        <taxon>Bacteria</taxon>
        <taxon>Pseudomonadati</taxon>
        <taxon>Pseudomonadota</taxon>
        <taxon>Gammaproteobacteria</taxon>
        <taxon>Pseudomonadales</taxon>
        <taxon>Pseudomonadaceae</taxon>
        <taxon>Pseudomonas</taxon>
    </lineage>
</organism>
<reference evidence="2 4" key="2">
    <citation type="submission" date="2018-10" db="EMBL/GenBank/DDBJ databases">
        <title>An outbreak of IMP-63 producing strain in France.</title>
        <authorList>
            <person name="Bour M."/>
            <person name="Liapis E."/>
            <person name="Plesiat P."/>
        </authorList>
    </citation>
    <scope>NUCLEOTIDE SEQUENCE [LARGE SCALE GENOMIC DNA]</scope>
    <source>
        <strain evidence="2 4">12917</strain>
    </source>
</reference>
<dbReference type="InterPro" id="IPR006597">
    <property type="entry name" value="Sel1-like"/>
</dbReference>
<dbReference type="Proteomes" id="UP000278162">
    <property type="component" value="Unassembled WGS sequence"/>
</dbReference>
<accession>A0A0P7D5B5</accession>
<dbReference type="AlphaFoldDB" id="A0A0P7D5B5"/>
<dbReference type="SUPFAM" id="SSF81901">
    <property type="entry name" value="HCP-like"/>
    <property type="match status" value="1"/>
</dbReference>
<reference evidence="1 3" key="1">
    <citation type="submission" date="2015-10" db="EMBL/GenBank/DDBJ databases">
        <title>Pseudomonas putida clinical strains.</title>
        <authorList>
            <person name="Molina L."/>
            <person name="Udaondo Z."/>
        </authorList>
    </citation>
    <scope>NUCLEOTIDE SEQUENCE [LARGE SCALE GENOMIC DNA]</scope>
    <source>
        <strain evidence="1 3">HB13667</strain>
    </source>
</reference>
<proteinExistence type="predicted"/>
<evidence type="ECO:0000313" key="3">
    <source>
        <dbReference type="Proteomes" id="UP000050437"/>
    </source>
</evidence>
<dbReference type="OrthoDB" id="7024794at2"/>
<evidence type="ECO:0000313" key="1">
    <source>
        <dbReference type="EMBL" id="KPM64523.1"/>
    </source>
</evidence>
<dbReference type="Gene3D" id="1.25.40.10">
    <property type="entry name" value="Tetratricopeptide repeat domain"/>
    <property type="match status" value="1"/>
</dbReference>
<dbReference type="EMBL" id="RJAI01000014">
    <property type="protein sequence ID" value="RNF92598.1"/>
    <property type="molecule type" value="Genomic_DNA"/>
</dbReference>
<evidence type="ECO:0000313" key="2">
    <source>
        <dbReference type="EMBL" id="RNF92598.1"/>
    </source>
</evidence>
<name>A0A0P7D5B5_PSEPU</name>
<protein>
    <submittedName>
        <fullName evidence="2">Sel1 repeat family protein</fullName>
    </submittedName>
</protein>
<dbReference type="InterPro" id="IPR011990">
    <property type="entry name" value="TPR-like_helical_dom_sf"/>
</dbReference>
<evidence type="ECO:0000313" key="4">
    <source>
        <dbReference type="Proteomes" id="UP000278162"/>
    </source>
</evidence>
<dbReference type="EMBL" id="LKKS01000080">
    <property type="protein sequence ID" value="KPM64523.1"/>
    <property type="molecule type" value="Genomic_DNA"/>
</dbReference>
<dbReference type="Proteomes" id="UP000050437">
    <property type="component" value="Unassembled WGS sequence"/>
</dbReference>
<dbReference type="SMART" id="SM00671">
    <property type="entry name" value="SEL1"/>
    <property type="match status" value="2"/>
</dbReference>
<gene>
    <name evidence="2" type="ORF">EFK07_06810</name>
    <name evidence="1" type="ORF">HB13667_13355</name>
</gene>
<dbReference type="RefSeq" id="WP_024086418.1">
    <property type="nucleotide sequence ID" value="NZ_CP007620.1"/>
</dbReference>
<sequence>MKFRGKHLASPAASTPAPPPKRFSLKVALWLLDNPRLGDKPQVKHLAGRLLKQPARQGVVVAQSRLGQMLCRDCGNARDRRIGHELLRQAARAGDRRAQLEYARLCQHNEPEQARYWLELAAGQGSQEARRLLRQWFHA</sequence>
<dbReference type="GeneID" id="97166754"/>
<comment type="caution">
    <text evidence="1">The sequence shown here is derived from an EMBL/GenBank/DDBJ whole genome shotgun (WGS) entry which is preliminary data.</text>
</comment>